<reference evidence="2 3" key="1">
    <citation type="journal article" date="2016" name="Proc. Natl. Acad. Sci. U.S.A.">
        <title>Comparative genomics of biotechnologically important yeasts.</title>
        <authorList>
            <person name="Riley R."/>
            <person name="Haridas S."/>
            <person name="Wolfe K.H."/>
            <person name="Lopes M.R."/>
            <person name="Hittinger C.T."/>
            <person name="Goeker M."/>
            <person name="Salamov A.A."/>
            <person name="Wisecaver J.H."/>
            <person name="Long T.M."/>
            <person name="Calvey C.H."/>
            <person name="Aerts A.L."/>
            <person name="Barry K.W."/>
            <person name="Choi C."/>
            <person name="Clum A."/>
            <person name="Coughlan A.Y."/>
            <person name="Deshpande S."/>
            <person name="Douglass A.P."/>
            <person name="Hanson S.J."/>
            <person name="Klenk H.-P."/>
            <person name="LaButti K.M."/>
            <person name="Lapidus A."/>
            <person name="Lindquist E.A."/>
            <person name="Lipzen A.M."/>
            <person name="Meier-Kolthoff J.P."/>
            <person name="Ohm R.A."/>
            <person name="Otillar R.P."/>
            <person name="Pangilinan J.L."/>
            <person name="Peng Y."/>
            <person name="Rokas A."/>
            <person name="Rosa C.A."/>
            <person name="Scheuner C."/>
            <person name="Sibirny A.A."/>
            <person name="Slot J.C."/>
            <person name="Stielow J.B."/>
            <person name="Sun H."/>
            <person name="Kurtzman C.P."/>
            <person name="Blackwell M."/>
            <person name="Grigoriev I.V."/>
            <person name="Jeffries T.W."/>
        </authorList>
    </citation>
    <scope>NUCLEOTIDE SEQUENCE [LARGE SCALE GENOMIC DNA]</scope>
    <source>
        <strain evidence="3">ATCC 58044 / CBS 1984 / NCYC 433 / NRRL Y-366-8</strain>
    </source>
</reference>
<dbReference type="InterPro" id="IPR057454">
    <property type="entry name" value="Bud3_C"/>
</dbReference>
<feature type="domain" description="Bud3 C-terminal PH" evidence="1">
    <location>
        <begin position="95"/>
        <end position="151"/>
    </location>
</feature>
<dbReference type="Proteomes" id="UP000094112">
    <property type="component" value="Unassembled WGS sequence"/>
</dbReference>
<dbReference type="GeneID" id="30203463"/>
<protein>
    <recommendedName>
        <fullName evidence="1">Bud3 C-terminal PH domain-containing protein</fullName>
    </recommendedName>
</protein>
<dbReference type="Pfam" id="PF25351">
    <property type="entry name" value="PH_BUD3_C"/>
    <property type="match status" value="1"/>
</dbReference>
<accession>A0A1E3P6B0</accession>
<evidence type="ECO:0000259" key="1">
    <source>
        <dbReference type="Pfam" id="PF25351"/>
    </source>
</evidence>
<organism evidence="2 3">
    <name type="scientific">Wickerhamomyces anomalus (strain ATCC 58044 / CBS 1984 / NCYC 433 / NRRL Y-366-8)</name>
    <name type="common">Yeast</name>
    <name type="synonym">Hansenula anomala</name>
    <dbReference type="NCBI Taxonomy" id="683960"/>
    <lineage>
        <taxon>Eukaryota</taxon>
        <taxon>Fungi</taxon>
        <taxon>Dikarya</taxon>
        <taxon>Ascomycota</taxon>
        <taxon>Saccharomycotina</taxon>
        <taxon>Saccharomycetes</taxon>
        <taxon>Phaffomycetales</taxon>
        <taxon>Wickerhamomycetaceae</taxon>
        <taxon>Wickerhamomyces</taxon>
    </lineage>
</organism>
<dbReference type="OrthoDB" id="3980804at2759"/>
<dbReference type="AlphaFoldDB" id="A0A1E3P6B0"/>
<proteinExistence type="predicted"/>
<dbReference type="RefSeq" id="XP_019040110.1">
    <property type="nucleotide sequence ID" value="XM_019186217.1"/>
</dbReference>
<feature type="non-terminal residue" evidence="2">
    <location>
        <position position="152"/>
    </location>
</feature>
<evidence type="ECO:0000313" key="2">
    <source>
        <dbReference type="EMBL" id="ODQ60903.1"/>
    </source>
</evidence>
<name>A0A1E3P6B0_WICAA</name>
<sequence length="152" mass="17702">MRHESVMKSFSHLLKGFRREYSIELQPQFSERRIESIMNVSLNLTKIKMILERLINIKNWDSNGEDGQVKTYYQNSVETIDAFAKDELQPYSKRVFTPSGKVLTEICDGIPPLLTYGWLNRKVVSVFDAFNLVSNEDDLIIIFNDYVVFAKI</sequence>
<dbReference type="STRING" id="683960.A0A1E3P6B0"/>
<evidence type="ECO:0000313" key="3">
    <source>
        <dbReference type="Proteomes" id="UP000094112"/>
    </source>
</evidence>
<keyword evidence="3" id="KW-1185">Reference proteome</keyword>
<dbReference type="EMBL" id="KV454209">
    <property type="protein sequence ID" value="ODQ60903.1"/>
    <property type="molecule type" value="Genomic_DNA"/>
</dbReference>
<gene>
    <name evidence="2" type="ORF">WICANDRAFT_90186</name>
</gene>